<dbReference type="PROSITE" id="PS51375">
    <property type="entry name" value="PPR"/>
    <property type="match status" value="2"/>
</dbReference>
<dbReference type="InterPro" id="IPR002885">
    <property type="entry name" value="PPR_rpt"/>
</dbReference>
<gene>
    <name evidence="2" type="ORF">EVOR1521_LOCUS31940</name>
</gene>
<dbReference type="AlphaFoldDB" id="A0AA36JTU5"/>
<dbReference type="InterPro" id="IPR011990">
    <property type="entry name" value="TPR-like_helical_dom_sf"/>
</dbReference>
<evidence type="ECO:0000313" key="2">
    <source>
        <dbReference type="EMBL" id="CAJ1411343.1"/>
    </source>
</evidence>
<evidence type="ECO:0000256" key="1">
    <source>
        <dbReference type="PROSITE-ProRule" id="PRU00708"/>
    </source>
</evidence>
<dbReference type="Gene3D" id="1.25.40.10">
    <property type="entry name" value="Tetratricopeptide repeat domain"/>
    <property type="match status" value="3"/>
</dbReference>
<accession>A0AA36JTU5</accession>
<dbReference type="Pfam" id="PF13812">
    <property type="entry name" value="PPR_3"/>
    <property type="match status" value="1"/>
</dbReference>
<feature type="repeat" description="PPR" evidence="1">
    <location>
        <begin position="135"/>
        <end position="169"/>
    </location>
</feature>
<name>A0AA36JTU5_9DINO</name>
<evidence type="ECO:0000313" key="3">
    <source>
        <dbReference type="Proteomes" id="UP001178507"/>
    </source>
</evidence>
<dbReference type="EMBL" id="CAUJNA010003871">
    <property type="protein sequence ID" value="CAJ1411343.1"/>
    <property type="molecule type" value="Genomic_DNA"/>
</dbReference>
<reference evidence="2" key="1">
    <citation type="submission" date="2023-08" db="EMBL/GenBank/DDBJ databases">
        <authorList>
            <person name="Chen Y."/>
            <person name="Shah S."/>
            <person name="Dougan E. K."/>
            <person name="Thang M."/>
            <person name="Chan C."/>
        </authorList>
    </citation>
    <scope>NUCLEOTIDE SEQUENCE</scope>
</reference>
<dbReference type="PANTHER" id="PTHR47938:SF35">
    <property type="entry name" value="PENTATRICOPEPTIDE REPEAT-CONTAINING PROTEIN 4, MITOCHONDRIAL-RELATED"/>
    <property type="match status" value="1"/>
</dbReference>
<evidence type="ECO:0008006" key="4">
    <source>
        <dbReference type="Google" id="ProtNLM"/>
    </source>
</evidence>
<dbReference type="PANTHER" id="PTHR47938">
    <property type="entry name" value="RESPIRATORY COMPLEX I CHAPERONE (CIA84), PUTATIVE (AFU_ORTHOLOGUE AFUA_2G06020)-RELATED"/>
    <property type="match status" value="1"/>
</dbReference>
<dbReference type="Pfam" id="PF01535">
    <property type="entry name" value="PPR"/>
    <property type="match status" value="1"/>
</dbReference>
<protein>
    <recommendedName>
        <fullName evidence="4">Pentatricopeptide repeat-containing protein, chloroplastic</fullName>
    </recommendedName>
</protein>
<dbReference type="Proteomes" id="UP001178507">
    <property type="component" value="Unassembled WGS sequence"/>
</dbReference>
<keyword evidence="3" id="KW-1185">Reference proteome</keyword>
<feature type="repeat" description="PPR" evidence="1">
    <location>
        <begin position="100"/>
        <end position="134"/>
    </location>
</feature>
<proteinExistence type="predicted"/>
<dbReference type="GO" id="GO:0003729">
    <property type="term" value="F:mRNA binding"/>
    <property type="evidence" value="ECO:0007669"/>
    <property type="project" value="TreeGrafter"/>
</dbReference>
<sequence>MAVCRSSVEQTLLPSLRFCPWSIFCFAMLKPPMRQQDQLMASKAKEKLWQEALGIFQEVKASARPDIVMYTTALTACRKAAKWQAALAILQEAQEEAEVNVTTFTAALSCCGKAAQWKQALHVLGCMQKWQLQPNVVTMGAAIDACGKSQQWQRVAALFAELSERSFQPNAVVLSAGISAVEKAGCWQLALRLLRTADARGANVWAYNAAISACGQSARWQDALLLMREAAEAAVRVDTITASAASGACEKASAWHAALQLLHVLPHASVDANVVTYSSAVSACEKQSRWRFASCLLALAQGARLGDVILHGASVSSCQKSNEWRWAVQGLARLPQLGLVPDLVVQNAGISACDDWRRSLALMPRTSARSRRNLVTYSSALTGKVHWRHSLQLLAELRSRGLEAAPIVYTSIMNSLSNRWQHAVYLTTATELDTVAYNAATNVCRLAAQWLQALFLARRLQDQRLQPSLLVFGWAFSASATTDWRLGENQRRLDKVIRNAKVDSVIPLDWLSSRIETGSSLSARFRQSSSIIIQSSPVAMASWCMLCASALADAGFWCDRGHAMHKWCYDRVGCPACAVEASRSEYLRAWPGAVLLVAFGFRRLYTSEEEDPARLAVTMGEDLGRTGIFRILECQLRRPFLPNPQPSWSDTAVFA</sequence>
<comment type="caution">
    <text evidence="2">The sequence shown here is derived from an EMBL/GenBank/DDBJ whole genome shotgun (WGS) entry which is preliminary data.</text>
</comment>
<organism evidence="2 3">
    <name type="scientific">Effrenium voratum</name>
    <dbReference type="NCBI Taxonomy" id="2562239"/>
    <lineage>
        <taxon>Eukaryota</taxon>
        <taxon>Sar</taxon>
        <taxon>Alveolata</taxon>
        <taxon>Dinophyceae</taxon>
        <taxon>Suessiales</taxon>
        <taxon>Symbiodiniaceae</taxon>
        <taxon>Effrenium</taxon>
    </lineage>
</organism>